<feature type="transmembrane region" description="Helical" evidence="9">
    <location>
        <begin position="353"/>
        <end position="372"/>
    </location>
</feature>
<protein>
    <submittedName>
        <fullName evidence="11">ArnT family glycosyltransferase</fullName>
        <ecNumber evidence="11">2.4.-.-</ecNumber>
    </submittedName>
</protein>
<evidence type="ECO:0000256" key="5">
    <source>
        <dbReference type="ARBA" id="ARBA00022692"/>
    </source>
</evidence>
<feature type="transmembrane region" description="Helical" evidence="9">
    <location>
        <begin position="96"/>
        <end position="113"/>
    </location>
</feature>
<reference evidence="12" key="1">
    <citation type="journal article" date="2019" name="Int. J. Syst. Evol. Microbiol.">
        <title>The Global Catalogue of Microorganisms (GCM) 10K type strain sequencing project: providing services to taxonomists for standard genome sequencing and annotation.</title>
        <authorList>
            <consortium name="The Broad Institute Genomics Platform"/>
            <consortium name="The Broad Institute Genome Sequencing Center for Infectious Disease"/>
            <person name="Wu L."/>
            <person name="Ma J."/>
        </authorList>
    </citation>
    <scope>NUCLEOTIDE SEQUENCE [LARGE SCALE GENOMIC DNA]</scope>
    <source>
        <strain evidence="12">CGMCC 1.16619</strain>
    </source>
</reference>
<evidence type="ECO:0000256" key="4">
    <source>
        <dbReference type="ARBA" id="ARBA00022679"/>
    </source>
</evidence>
<dbReference type="Pfam" id="PF13231">
    <property type="entry name" value="PMT_2"/>
    <property type="match status" value="1"/>
</dbReference>
<gene>
    <name evidence="11" type="ORF">ACFPPA_15145</name>
</gene>
<dbReference type="PANTHER" id="PTHR33908:SF3">
    <property type="entry name" value="UNDECAPRENYL PHOSPHATE-ALPHA-4-AMINO-4-DEOXY-L-ARABINOSE ARABINOSYL TRANSFERASE"/>
    <property type="match status" value="1"/>
</dbReference>
<feature type="region of interest" description="Disordered" evidence="8">
    <location>
        <begin position="530"/>
        <end position="549"/>
    </location>
</feature>
<sequence>MNPPVASASPGVESGGPSPWLAALLLLPPVFSLQPVPIDETRYLAVAWNMHLSGQWLVPWVDGAPYSDKPPLLFWLINLIWSVTGVHAWAARLLELLIALGTLPALASLGRRLGMDRAAVRATLWLWLGCAAFATYADVLLFDMLVTLCTLLAWRSTLALAGSRWTGGAMVMAVALGLGILAKGPVALLAGGAPALLAPWWLPSARAHPSGFYLRLLGVLIAAVLIALPWALAAAHAGGPRYADDIFLRQTMGRLTHSFAHARPWWWYLPMLPLMLLPWSAALGRAGATSTTCTDAPSLLHRFVVCAFLPSFVIFSLVSGKQPHYLLPLLPALALAGGTRLGTGRWRVVGWRVALIQAAIGLAVALGMGWLAVPAVNAGAIICGGLILALALSLVRYRAHPLQPGTVALGMLATLALCKFAFVLSIESRYDVRATALRVAQAQRADVPLLFAGAQDGLLTFAGRLTRPIPTARDPAKVAAWAWAHPGGWVISSDDSYGGTATPIHQQPYRGGRLAIWHASDIAAGLDRRLATRNPHPEKPEPQAVRPDR</sequence>
<feature type="transmembrane region" description="Helical" evidence="9">
    <location>
        <begin position="125"/>
        <end position="154"/>
    </location>
</feature>
<dbReference type="Proteomes" id="UP001596114">
    <property type="component" value="Unassembled WGS sequence"/>
</dbReference>
<keyword evidence="12" id="KW-1185">Reference proteome</keyword>
<organism evidence="11 12">
    <name type="scientific">Rhodanobacter ginsengisoli</name>
    <dbReference type="NCBI Taxonomy" id="418646"/>
    <lineage>
        <taxon>Bacteria</taxon>
        <taxon>Pseudomonadati</taxon>
        <taxon>Pseudomonadota</taxon>
        <taxon>Gammaproteobacteria</taxon>
        <taxon>Lysobacterales</taxon>
        <taxon>Rhodanobacteraceae</taxon>
        <taxon>Rhodanobacter</taxon>
    </lineage>
</organism>
<feature type="transmembrane region" description="Helical" evidence="9">
    <location>
        <begin position="212"/>
        <end position="232"/>
    </location>
</feature>
<dbReference type="RefSeq" id="WP_377321378.1">
    <property type="nucleotide sequence ID" value="NZ_JBHSNF010000003.1"/>
</dbReference>
<feature type="transmembrane region" description="Helical" evidence="9">
    <location>
        <begin position="378"/>
        <end position="395"/>
    </location>
</feature>
<name>A0ABW0QQR6_9GAMM</name>
<evidence type="ECO:0000256" key="8">
    <source>
        <dbReference type="SAM" id="MobiDB-lite"/>
    </source>
</evidence>
<evidence type="ECO:0000256" key="1">
    <source>
        <dbReference type="ARBA" id="ARBA00004651"/>
    </source>
</evidence>
<evidence type="ECO:0000256" key="3">
    <source>
        <dbReference type="ARBA" id="ARBA00022676"/>
    </source>
</evidence>
<dbReference type="InterPro" id="IPR050297">
    <property type="entry name" value="LipidA_mod_glycosyltrf_83"/>
</dbReference>
<dbReference type="InterPro" id="IPR038731">
    <property type="entry name" value="RgtA/B/C-like"/>
</dbReference>
<feature type="transmembrane region" description="Helical" evidence="9">
    <location>
        <begin position="174"/>
        <end position="200"/>
    </location>
</feature>
<comment type="caution">
    <text evidence="11">The sequence shown here is derived from an EMBL/GenBank/DDBJ whole genome shotgun (WGS) entry which is preliminary data.</text>
</comment>
<keyword evidence="4 11" id="KW-0808">Transferase</keyword>
<evidence type="ECO:0000256" key="7">
    <source>
        <dbReference type="ARBA" id="ARBA00023136"/>
    </source>
</evidence>
<evidence type="ECO:0000313" key="12">
    <source>
        <dbReference type="Proteomes" id="UP001596114"/>
    </source>
</evidence>
<evidence type="ECO:0000256" key="9">
    <source>
        <dbReference type="SAM" id="Phobius"/>
    </source>
</evidence>
<evidence type="ECO:0000313" key="11">
    <source>
        <dbReference type="EMBL" id="MFC5527075.1"/>
    </source>
</evidence>
<accession>A0ABW0QQR6</accession>
<evidence type="ECO:0000256" key="2">
    <source>
        <dbReference type="ARBA" id="ARBA00022475"/>
    </source>
</evidence>
<keyword evidence="6 9" id="KW-1133">Transmembrane helix</keyword>
<dbReference type="EMBL" id="JBHSNF010000003">
    <property type="protein sequence ID" value="MFC5527075.1"/>
    <property type="molecule type" value="Genomic_DNA"/>
</dbReference>
<keyword evidence="5 9" id="KW-0812">Transmembrane</keyword>
<dbReference type="EC" id="2.4.-.-" evidence="11"/>
<evidence type="ECO:0000259" key="10">
    <source>
        <dbReference type="Pfam" id="PF13231"/>
    </source>
</evidence>
<keyword evidence="3 11" id="KW-0328">Glycosyltransferase</keyword>
<proteinExistence type="predicted"/>
<feature type="domain" description="Glycosyltransferase RgtA/B/C/D-like" evidence="10">
    <location>
        <begin position="68"/>
        <end position="230"/>
    </location>
</feature>
<comment type="subcellular location">
    <subcellularLocation>
        <location evidence="1">Cell membrane</location>
        <topology evidence="1">Multi-pass membrane protein</topology>
    </subcellularLocation>
</comment>
<feature type="transmembrane region" description="Helical" evidence="9">
    <location>
        <begin position="299"/>
        <end position="318"/>
    </location>
</feature>
<dbReference type="PANTHER" id="PTHR33908">
    <property type="entry name" value="MANNOSYLTRANSFERASE YKCB-RELATED"/>
    <property type="match status" value="1"/>
</dbReference>
<evidence type="ECO:0000256" key="6">
    <source>
        <dbReference type="ARBA" id="ARBA00022989"/>
    </source>
</evidence>
<keyword evidence="7 9" id="KW-0472">Membrane</keyword>
<feature type="transmembrane region" description="Helical" evidence="9">
    <location>
        <begin position="407"/>
        <end position="426"/>
    </location>
</feature>
<feature type="transmembrane region" description="Helical" evidence="9">
    <location>
        <begin position="265"/>
        <end position="287"/>
    </location>
</feature>
<dbReference type="GO" id="GO:0016757">
    <property type="term" value="F:glycosyltransferase activity"/>
    <property type="evidence" value="ECO:0007669"/>
    <property type="project" value="UniProtKB-KW"/>
</dbReference>
<keyword evidence="2" id="KW-1003">Cell membrane</keyword>